<evidence type="ECO:0000256" key="1">
    <source>
        <dbReference type="SAM" id="Phobius"/>
    </source>
</evidence>
<feature type="transmembrane region" description="Helical" evidence="1">
    <location>
        <begin position="159"/>
        <end position="178"/>
    </location>
</feature>
<feature type="transmembrane region" description="Helical" evidence="1">
    <location>
        <begin position="273"/>
        <end position="293"/>
    </location>
</feature>
<gene>
    <name evidence="3" type="ORF">B0A73_05530</name>
    <name evidence="2" type="ORF">IW18_15395</name>
</gene>
<accession>A0A0D0EKJ7</accession>
<reference evidence="2 4" key="1">
    <citation type="submission" date="2015-01" db="EMBL/GenBank/DDBJ databases">
        <title>Genome of Flavobacterium hibernum DSM 12611.</title>
        <authorList>
            <person name="Stropko S.J."/>
            <person name="Pipes S.E."/>
            <person name="Newman J.D."/>
        </authorList>
    </citation>
    <scope>NUCLEOTIDE SEQUENCE [LARGE SCALE GENOMIC DNA]</scope>
    <source>
        <strain evidence="2 4">DSM 12611</strain>
    </source>
</reference>
<evidence type="ECO:0000313" key="3">
    <source>
        <dbReference type="EMBL" id="OXA89039.1"/>
    </source>
</evidence>
<dbReference type="AlphaFoldDB" id="A0A0D0EKJ7"/>
<keyword evidence="5" id="KW-1185">Reference proteome</keyword>
<name>A0A0D0EKJ7_9FLAO</name>
<dbReference type="Proteomes" id="UP000032061">
    <property type="component" value="Unassembled WGS sequence"/>
</dbReference>
<comment type="caution">
    <text evidence="2">The sequence shown here is derived from an EMBL/GenBank/DDBJ whole genome shotgun (WGS) entry which is preliminary data.</text>
</comment>
<keyword evidence="1" id="KW-1133">Transmembrane helix</keyword>
<keyword evidence="1" id="KW-0812">Transmembrane</keyword>
<feature type="transmembrane region" description="Helical" evidence="1">
    <location>
        <begin position="184"/>
        <end position="206"/>
    </location>
</feature>
<evidence type="ECO:0000313" key="5">
    <source>
        <dbReference type="Proteomes" id="UP000198302"/>
    </source>
</evidence>
<evidence type="ECO:0000313" key="4">
    <source>
        <dbReference type="Proteomes" id="UP000032061"/>
    </source>
</evidence>
<dbReference type="STRING" id="37752.IW18_15395"/>
<proteinExistence type="predicted"/>
<dbReference type="OrthoDB" id="9778341at2"/>
<protein>
    <submittedName>
        <fullName evidence="2">Uncharacterized protein</fullName>
    </submittedName>
</protein>
<organism evidence="2 4">
    <name type="scientific">Flavobacterium hibernum</name>
    <dbReference type="NCBI Taxonomy" id="37752"/>
    <lineage>
        <taxon>Bacteria</taxon>
        <taxon>Pseudomonadati</taxon>
        <taxon>Bacteroidota</taxon>
        <taxon>Flavobacteriia</taxon>
        <taxon>Flavobacteriales</taxon>
        <taxon>Flavobacteriaceae</taxon>
        <taxon>Flavobacterium</taxon>
    </lineage>
</organism>
<feature type="transmembrane region" description="Helical" evidence="1">
    <location>
        <begin position="218"/>
        <end position="236"/>
    </location>
</feature>
<keyword evidence="1" id="KW-0472">Membrane</keyword>
<dbReference type="Proteomes" id="UP000198302">
    <property type="component" value="Unassembled WGS sequence"/>
</dbReference>
<dbReference type="EMBL" id="JPRK01000012">
    <property type="protein sequence ID" value="KIO52000.1"/>
    <property type="molecule type" value="Genomic_DNA"/>
</dbReference>
<sequence>MEDNLKIYEKTISKKHSFGSPKYKEEFHTSLSKTVFIPIAEKTILKLGWDLVYKDDHSIEAKRKEKSLGFEQATEAITVTYSHGNVVVKSESLGNEIWDNGRNSKRAKLFIYAFKETENEFDKEALAELEIETEKKNNWDDYVIPESLTEPEEPRAKNFSILVVGGIVIALILGFVLAEISIHGIYVIGLFEVLVGLAIAFSLKYLIKFSNFTDLTKIQYLLCGMIFLIYFLNQYFQYEIILAENNFGRIGFFEFLKIRFSEGLTIKDLNTGWIGLVISWGLQLVLTYFVALVRLTSIVIAYKIEKIPADVLDFAYYHLLKGKSEDDVRNELSKKGWRETENQDEVFEAIGSIYGSMELNRVK</sequence>
<dbReference type="EMBL" id="MUGX01000009">
    <property type="protein sequence ID" value="OXA89039.1"/>
    <property type="molecule type" value="Genomic_DNA"/>
</dbReference>
<evidence type="ECO:0000313" key="2">
    <source>
        <dbReference type="EMBL" id="KIO52000.1"/>
    </source>
</evidence>
<reference evidence="3 5" key="2">
    <citation type="submission" date="2016-11" db="EMBL/GenBank/DDBJ databases">
        <title>Whole genomes of Flavobacteriaceae.</title>
        <authorList>
            <person name="Stine C."/>
            <person name="Li C."/>
            <person name="Tadesse D."/>
        </authorList>
    </citation>
    <scope>NUCLEOTIDE SEQUENCE [LARGE SCALE GENOMIC DNA]</scope>
    <source>
        <strain evidence="3 5">ATCC 51468</strain>
    </source>
</reference>
<dbReference type="RefSeq" id="WP_041518779.1">
    <property type="nucleotide sequence ID" value="NZ_JPRK01000012.1"/>
</dbReference>